<dbReference type="PANTHER" id="PTHR47455">
    <property type="entry name" value="ADENYLYL CYCLASE BETA"/>
    <property type="match status" value="1"/>
</dbReference>
<dbReference type="GO" id="GO:0009190">
    <property type="term" value="P:cyclic nucleotide biosynthetic process"/>
    <property type="evidence" value="ECO:0007669"/>
    <property type="project" value="InterPro"/>
</dbReference>
<evidence type="ECO:0000259" key="1">
    <source>
        <dbReference type="PROSITE" id="PS50125"/>
    </source>
</evidence>
<dbReference type="SUPFAM" id="SSF55073">
    <property type="entry name" value="Nucleotide cyclase"/>
    <property type="match status" value="1"/>
</dbReference>
<dbReference type="AlphaFoldDB" id="X6MLX7"/>
<dbReference type="Proteomes" id="UP000023152">
    <property type="component" value="Unassembled WGS sequence"/>
</dbReference>
<accession>X6MLX7</accession>
<protein>
    <recommendedName>
        <fullName evidence="1">Guanylate cyclase domain-containing protein</fullName>
    </recommendedName>
</protein>
<evidence type="ECO:0000313" key="3">
    <source>
        <dbReference type="Proteomes" id="UP000023152"/>
    </source>
</evidence>
<dbReference type="InterPro" id="IPR029787">
    <property type="entry name" value="Nucleotide_cyclase"/>
</dbReference>
<dbReference type="Gene3D" id="3.30.70.1230">
    <property type="entry name" value="Nucleotide cyclase"/>
    <property type="match status" value="1"/>
</dbReference>
<dbReference type="GO" id="GO:0035556">
    <property type="term" value="P:intracellular signal transduction"/>
    <property type="evidence" value="ECO:0007669"/>
    <property type="project" value="InterPro"/>
</dbReference>
<dbReference type="OrthoDB" id="60033at2759"/>
<dbReference type="EMBL" id="ASPP01020217">
    <property type="protein sequence ID" value="ETO14090.1"/>
    <property type="molecule type" value="Genomic_DNA"/>
</dbReference>
<dbReference type="InterPro" id="IPR001054">
    <property type="entry name" value="A/G_cyclase"/>
</dbReference>
<dbReference type="PANTHER" id="PTHR47455:SF1">
    <property type="entry name" value="GUANYLATE CYCLASE DOMAIN-CONTAINING PROTEIN"/>
    <property type="match status" value="1"/>
</dbReference>
<name>X6MLX7_RETFI</name>
<sequence>MQALRVRCYIGVATGLIYTGLLGSGTSREYGVLGDGVNLASRLMSKQEKTKEAGILIDKTTRELIPDYAPIQFFSQEPFYVKGKNELIHAFVPKYTKQDIDPKLTQISTYQQIHHYEVGIETELSNIEALWTKSIEQQTGFVLLLESPVGTSKSFFLESLFMRIGEKEAETQLFCAKALQYVTRPYLVWNCIFTSILKESQFTENRSYRQHIKTLFDFDELQSYLSLANDIFGTQFLEAEKCLQLDEESRMDKRAACCLYVLKYFSKNNKIVIFLDNLHWMQGDDWKITEFVCNMVGYNEFLFCILKKKGPKENNKLHSFHTQNKMLS</sequence>
<reference evidence="2 3" key="1">
    <citation type="journal article" date="2013" name="Curr. Biol.">
        <title>The Genome of the Foraminiferan Reticulomyxa filosa.</title>
        <authorList>
            <person name="Glockner G."/>
            <person name="Hulsmann N."/>
            <person name="Schleicher M."/>
            <person name="Noegel A.A."/>
            <person name="Eichinger L."/>
            <person name="Gallinger C."/>
            <person name="Pawlowski J."/>
            <person name="Sierra R."/>
            <person name="Euteneuer U."/>
            <person name="Pillet L."/>
            <person name="Moustafa A."/>
            <person name="Platzer M."/>
            <person name="Groth M."/>
            <person name="Szafranski K."/>
            <person name="Schliwa M."/>
        </authorList>
    </citation>
    <scope>NUCLEOTIDE SEQUENCE [LARGE SCALE GENOMIC DNA]</scope>
</reference>
<proteinExistence type="predicted"/>
<keyword evidence="3" id="KW-1185">Reference proteome</keyword>
<gene>
    <name evidence="2" type="ORF">RFI_23272</name>
</gene>
<dbReference type="Pfam" id="PF00211">
    <property type="entry name" value="Guanylate_cyc"/>
    <property type="match status" value="1"/>
</dbReference>
<organism evidence="2 3">
    <name type="scientific">Reticulomyxa filosa</name>
    <dbReference type="NCBI Taxonomy" id="46433"/>
    <lineage>
        <taxon>Eukaryota</taxon>
        <taxon>Sar</taxon>
        <taxon>Rhizaria</taxon>
        <taxon>Retaria</taxon>
        <taxon>Foraminifera</taxon>
        <taxon>Monothalamids</taxon>
        <taxon>Reticulomyxidae</taxon>
        <taxon>Reticulomyxa</taxon>
    </lineage>
</organism>
<evidence type="ECO:0000313" key="2">
    <source>
        <dbReference type="EMBL" id="ETO14090.1"/>
    </source>
</evidence>
<dbReference type="CDD" id="cd07302">
    <property type="entry name" value="CHD"/>
    <property type="match status" value="1"/>
</dbReference>
<comment type="caution">
    <text evidence="2">The sequence shown here is derived from an EMBL/GenBank/DDBJ whole genome shotgun (WGS) entry which is preliminary data.</text>
</comment>
<dbReference type="PROSITE" id="PS50125">
    <property type="entry name" value="GUANYLATE_CYCLASE_2"/>
    <property type="match status" value="1"/>
</dbReference>
<feature type="domain" description="Guanylate cyclase" evidence="1">
    <location>
        <begin position="1"/>
        <end position="44"/>
    </location>
</feature>